<comment type="caution">
    <text evidence="8">The sequence shown here is derived from an EMBL/GenBank/DDBJ whole genome shotgun (WGS) entry which is preliminary data.</text>
</comment>
<dbReference type="NCBIfam" id="TIGR00464">
    <property type="entry name" value="gltX_bact"/>
    <property type="match status" value="1"/>
</dbReference>
<dbReference type="PRINTS" id="PR00987">
    <property type="entry name" value="TRNASYNTHGLU"/>
</dbReference>
<evidence type="ECO:0000256" key="4">
    <source>
        <dbReference type="ARBA" id="ARBA00022840"/>
    </source>
</evidence>
<dbReference type="Pfam" id="PF00749">
    <property type="entry name" value="tRNA-synt_1c"/>
    <property type="match status" value="1"/>
</dbReference>
<dbReference type="GO" id="GO:0005739">
    <property type="term" value="C:mitochondrion"/>
    <property type="evidence" value="ECO:0007669"/>
    <property type="project" value="TreeGrafter"/>
</dbReference>
<dbReference type="GO" id="GO:0004818">
    <property type="term" value="F:glutamate-tRNA ligase activity"/>
    <property type="evidence" value="ECO:0007669"/>
    <property type="project" value="UniProtKB-EC"/>
</dbReference>
<evidence type="ECO:0000313" key="8">
    <source>
        <dbReference type="EMBL" id="GAG26047.1"/>
    </source>
</evidence>
<dbReference type="InterPro" id="IPR033910">
    <property type="entry name" value="GluRS_core"/>
</dbReference>
<gene>
    <name evidence="8" type="ORF">S01H1_49928</name>
</gene>
<dbReference type="Gene3D" id="3.40.50.620">
    <property type="entry name" value="HUPs"/>
    <property type="match status" value="1"/>
</dbReference>
<dbReference type="PANTHER" id="PTHR43311">
    <property type="entry name" value="GLUTAMATE--TRNA LIGASE"/>
    <property type="match status" value="1"/>
</dbReference>
<reference evidence="8" key="1">
    <citation type="journal article" date="2014" name="Front. Microbiol.">
        <title>High frequency of phylogenetically diverse reductive dehalogenase-homologous genes in deep subseafloor sedimentary metagenomes.</title>
        <authorList>
            <person name="Kawai M."/>
            <person name="Futagami T."/>
            <person name="Toyoda A."/>
            <person name="Takaki Y."/>
            <person name="Nishi S."/>
            <person name="Hori S."/>
            <person name="Arai W."/>
            <person name="Tsubouchi T."/>
            <person name="Morono Y."/>
            <person name="Uchiyama I."/>
            <person name="Ito T."/>
            <person name="Fujiyama A."/>
            <person name="Inagaki F."/>
            <person name="Takami H."/>
        </authorList>
    </citation>
    <scope>NUCLEOTIDE SEQUENCE</scope>
    <source>
        <strain evidence="8">Expedition CK06-06</strain>
    </source>
</reference>
<evidence type="ECO:0000256" key="5">
    <source>
        <dbReference type="ARBA" id="ARBA00023146"/>
    </source>
</evidence>
<dbReference type="AlphaFoldDB" id="X0WS77"/>
<dbReference type="InterPro" id="IPR001412">
    <property type="entry name" value="aa-tRNA-synth_I_CS"/>
</dbReference>
<dbReference type="EMBL" id="BARS01032145">
    <property type="protein sequence ID" value="GAG26047.1"/>
    <property type="molecule type" value="Genomic_DNA"/>
</dbReference>
<evidence type="ECO:0000256" key="6">
    <source>
        <dbReference type="ARBA" id="ARBA00030865"/>
    </source>
</evidence>
<evidence type="ECO:0000259" key="7">
    <source>
        <dbReference type="Pfam" id="PF00749"/>
    </source>
</evidence>
<dbReference type="InterPro" id="IPR049940">
    <property type="entry name" value="GluQ/Sye"/>
</dbReference>
<organism evidence="8">
    <name type="scientific">marine sediment metagenome</name>
    <dbReference type="NCBI Taxonomy" id="412755"/>
    <lineage>
        <taxon>unclassified sequences</taxon>
        <taxon>metagenomes</taxon>
        <taxon>ecological metagenomes</taxon>
    </lineage>
</organism>
<dbReference type="InterPro" id="IPR004527">
    <property type="entry name" value="Glu-tRNA-ligase_bac/mito"/>
</dbReference>
<dbReference type="InterPro" id="IPR014729">
    <property type="entry name" value="Rossmann-like_a/b/a_fold"/>
</dbReference>
<name>X0WS77_9ZZZZ</name>
<sequence>MHFALNVRNMTVRVRFAPSPTGYLHVGGLRTALYNWLFARQQGGVFILRIEDTDQSRRKEGAVENILEALGWAGLKIDEGPTVGGNLGPYVQSERLETYHSHVQQLLESGHAYHCFCTPERLEQLRERQRKMGVASRYDRHCRPAGAGEAKARAADETHVVRLAVPETGRIVMEDIIRKKVAFDLETVDDQVLLKGDGFPTYHLANVVDDHLMQVTHVIRGEEWLPSMPKHLLLYQAFGWEPPRFAHLP</sequence>
<dbReference type="InterPro" id="IPR020058">
    <property type="entry name" value="Glu/Gln-tRNA-synth_Ib_cat-dom"/>
</dbReference>
<protein>
    <recommendedName>
        <fullName evidence="1">glutamate--tRNA ligase</fullName>
        <ecNumber evidence="1">6.1.1.17</ecNumber>
    </recommendedName>
    <alternativeName>
        <fullName evidence="6">Glutamyl-tRNA synthetase</fullName>
    </alternativeName>
</protein>
<dbReference type="GO" id="GO:0006424">
    <property type="term" value="P:glutamyl-tRNA aminoacylation"/>
    <property type="evidence" value="ECO:0007669"/>
    <property type="project" value="InterPro"/>
</dbReference>
<dbReference type="CDD" id="cd00808">
    <property type="entry name" value="GluRS_core"/>
    <property type="match status" value="1"/>
</dbReference>
<evidence type="ECO:0000256" key="3">
    <source>
        <dbReference type="ARBA" id="ARBA00022741"/>
    </source>
</evidence>
<feature type="non-terminal residue" evidence="8">
    <location>
        <position position="249"/>
    </location>
</feature>
<dbReference type="SUPFAM" id="SSF52374">
    <property type="entry name" value="Nucleotidylyl transferase"/>
    <property type="match status" value="1"/>
</dbReference>
<keyword evidence="5" id="KW-0030">Aminoacyl-tRNA synthetase</keyword>
<evidence type="ECO:0000256" key="1">
    <source>
        <dbReference type="ARBA" id="ARBA00012835"/>
    </source>
</evidence>
<keyword evidence="4" id="KW-0067">ATP-binding</keyword>
<keyword evidence="3" id="KW-0547">Nucleotide-binding</keyword>
<evidence type="ECO:0000256" key="2">
    <source>
        <dbReference type="ARBA" id="ARBA00022598"/>
    </source>
</evidence>
<dbReference type="PANTHER" id="PTHR43311:SF2">
    <property type="entry name" value="GLUTAMATE--TRNA LIGASE, MITOCHONDRIAL-RELATED"/>
    <property type="match status" value="1"/>
</dbReference>
<dbReference type="PROSITE" id="PS00178">
    <property type="entry name" value="AA_TRNA_LIGASE_I"/>
    <property type="match status" value="1"/>
</dbReference>
<accession>X0WS77</accession>
<proteinExistence type="predicted"/>
<dbReference type="GO" id="GO:0008270">
    <property type="term" value="F:zinc ion binding"/>
    <property type="evidence" value="ECO:0007669"/>
    <property type="project" value="InterPro"/>
</dbReference>
<dbReference type="EC" id="6.1.1.17" evidence="1"/>
<dbReference type="GO" id="GO:0005524">
    <property type="term" value="F:ATP binding"/>
    <property type="evidence" value="ECO:0007669"/>
    <property type="project" value="UniProtKB-KW"/>
</dbReference>
<keyword evidence="2" id="KW-0436">Ligase</keyword>
<feature type="domain" description="Glutamyl/glutaminyl-tRNA synthetase class Ib catalytic" evidence="7">
    <location>
        <begin position="12"/>
        <end position="248"/>
    </location>
</feature>
<dbReference type="InterPro" id="IPR000924">
    <property type="entry name" value="Glu/Gln-tRNA-synth"/>
</dbReference>